<dbReference type="EMBL" id="CAJVCH010008784">
    <property type="protein sequence ID" value="CAG7664701.1"/>
    <property type="molecule type" value="Genomic_DNA"/>
</dbReference>
<gene>
    <name evidence="1" type="ORF">AFUS01_LOCUS1579</name>
</gene>
<proteinExistence type="predicted"/>
<evidence type="ECO:0000313" key="1">
    <source>
        <dbReference type="EMBL" id="CAG7664701.1"/>
    </source>
</evidence>
<dbReference type="AlphaFoldDB" id="A0A8J2NRE4"/>
<sequence>IFADELYCGDYDDFDLANENDTLEDFLHSPKIEKPASRGP</sequence>
<organism evidence="1 2">
    <name type="scientific">Allacma fusca</name>
    <dbReference type="NCBI Taxonomy" id="39272"/>
    <lineage>
        <taxon>Eukaryota</taxon>
        <taxon>Metazoa</taxon>
        <taxon>Ecdysozoa</taxon>
        <taxon>Arthropoda</taxon>
        <taxon>Hexapoda</taxon>
        <taxon>Collembola</taxon>
        <taxon>Symphypleona</taxon>
        <taxon>Sminthuridae</taxon>
        <taxon>Allacma</taxon>
    </lineage>
</organism>
<dbReference type="InterPro" id="IPR006993">
    <property type="entry name" value="Glut_rich_SH3-bd"/>
</dbReference>
<dbReference type="Pfam" id="PF04908">
    <property type="entry name" value="SH3BGR"/>
    <property type="match status" value="1"/>
</dbReference>
<evidence type="ECO:0000313" key="2">
    <source>
        <dbReference type="Proteomes" id="UP000708208"/>
    </source>
</evidence>
<keyword evidence="2" id="KW-1185">Reference proteome</keyword>
<comment type="caution">
    <text evidence="1">The sequence shown here is derived from an EMBL/GenBank/DDBJ whole genome shotgun (WGS) entry which is preliminary data.</text>
</comment>
<feature type="non-terminal residue" evidence="1">
    <location>
        <position position="1"/>
    </location>
</feature>
<accession>A0A8J2NRE4</accession>
<feature type="non-terminal residue" evidence="1">
    <location>
        <position position="40"/>
    </location>
</feature>
<protein>
    <submittedName>
        <fullName evidence="1">Uncharacterized protein</fullName>
    </submittedName>
</protein>
<dbReference type="OrthoDB" id="9932926at2759"/>
<name>A0A8J2NRE4_9HEXA</name>
<dbReference type="Proteomes" id="UP000708208">
    <property type="component" value="Unassembled WGS sequence"/>
</dbReference>
<reference evidence="1" key="1">
    <citation type="submission" date="2021-06" db="EMBL/GenBank/DDBJ databases">
        <authorList>
            <person name="Hodson N. C."/>
            <person name="Mongue J. A."/>
            <person name="Jaron S. K."/>
        </authorList>
    </citation>
    <scope>NUCLEOTIDE SEQUENCE</scope>
</reference>